<protein>
    <submittedName>
        <fullName evidence="2">Uncharacterized protein</fullName>
    </submittedName>
</protein>
<accession>A0A3D8QE17</accession>
<dbReference type="Proteomes" id="UP000256328">
    <property type="component" value="Unassembled WGS sequence"/>
</dbReference>
<feature type="compositionally biased region" description="Low complexity" evidence="1">
    <location>
        <begin position="139"/>
        <end position="155"/>
    </location>
</feature>
<feature type="region of interest" description="Disordered" evidence="1">
    <location>
        <begin position="261"/>
        <end position="318"/>
    </location>
</feature>
<keyword evidence="3" id="KW-1185">Reference proteome</keyword>
<evidence type="ECO:0000313" key="3">
    <source>
        <dbReference type="Proteomes" id="UP000256328"/>
    </source>
</evidence>
<evidence type="ECO:0000313" key="2">
    <source>
        <dbReference type="EMBL" id="RDW60065.1"/>
    </source>
</evidence>
<dbReference type="OrthoDB" id="10329566at2759"/>
<dbReference type="AlphaFoldDB" id="A0A3D8QE17"/>
<gene>
    <name evidence="2" type="ORF">BP5796_11671</name>
</gene>
<feature type="region of interest" description="Disordered" evidence="1">
    <location>
        <begin position="36"/>
        <end position="212"/>
    </location>
</feature>
<feature type="compositionally biased region" description="Polar residues" evidence="1">
    <location>
        <begin position="96"/>
        <end position="109"/>
    </location>
</feature>
<dbReference type="EMBL" id="PDLN01000019">
    <property type="protein sequence ID" value="RDW60065.1"/>
    <property type="molecule type" value="Genomic_DNA"/>
</dbReference>
<reference evidence="2 3" key="1">
    <citation type="journal article" date="2018" name="IMA Fungus">
        <title>IMA Genome-F 9: Draft genome sequence of Annulohypoxylon stygium, Aspergillus mulundensis, Berkeleyomyces basicola (syn. Thielaviopsis basicola), Ceratocystis smalleyi, two Cercospora beticola strains, Coleophoma cylindrospora, Fusarium fracticaudum, Phialophora cf. hyalina, and Morchella septimelata.</title>
        <authorList>
            <person name="Wingfield B.D."/>
            <person name="Bills G.F."/>
            <person name="Dong Y."/>
            <person name="Huang W."/>
            <person name="Nel W.J."/>
            <person name="Swalarsk-Parry B.S."/>
            <person name="Vaghefi N."/>
            <person name="Wilken P.M."/>
            <person name="An Z."/>
            <person name="de Beer Z.W."/>
            <person name="De Vos L."/>
            <person name="Chen L."/>
            <person name="Duong T.A."/>
            <person name="Gao Y."/>
            <person name="Hammerbacher A."/>
            <person name="Kikkert J.R."/>
            <person name="Li Y."/>
            <person name="Li H."/>
            <person name="Li K."/>
            <person name="Li Q."/>
            <person name="Liu X."/>
            <person name="Ma X."/>
            <person name="Naidoo K."/>
            <person name="Pethybridge S.J."/>
            <person name="Sun J."/>
            <person name="Steenkamp E.T."/>
            <person name="van der Nest M.A."/>
            <person name="van Wyk S."/>
            <person name="Wingfield M.J."/>
            <person name="Xiong C."/>
            <person name="Yue Q."/>
            <person name="Zhang X."/>
        </authorList>
    </citation>
    <scope>NUCLEOTIDE SEQUENCE [LARGE SCALE GENOMIC DNA]</scope>
    <source>
        <strain evidence="2 3">BP5796</strain>
    </source>
</reference>
<name>A0A3D8QE17_9HELO</name>
<sequence length="318" mass="34541">MASTSPPSSKLSRGLSLRGLFKRRSRIVQPLVAVQETPLPAQKSVTTTENEEPGQQQPKVVLGKNESNEQIPVKTRASRVDSKFDDYEDIEPIAKTTESPVVATETTAQKVEGKHHTAESISAEEPSKITTPDEVTAKPAPETAEQHAEQTQQGQIKADGPLKRPSSDTQVSAEYEVGIKDVLDVPSQPAIPKRSSLRAKPDSPAINTDVATDAPKITKRNSILSRIGTIRKRRESTKTLMIVPLSEEVPSPVKEQVLNEKKKRASYSPRMTSDPLNSPAAATGISRKYSIYIPPPSKSEKTEGEAITGSGLGQDVYF</sequence>
<proteinExistence type="predicted"/>
<organism evidence="2 3">
    <name type="scientific">Coleophoma crateriformis</name>
    <dbReference type="NCBI Taxonomy" id="565419"/>
    <lineage>
        <taxon>Eukaryota</taxon>
        <taxon>Fungi</taxon>
        <taxon>Dikarya</taxon>
        <taxon>Ascomycota</taxon>
        <taxon>Pezizomycotina</taxon>
        <taxon>Leotiomycetes</taxon>
        <taxon>Helotiales</taxon>
        <taxon>Dermateaceae</taxon>
        <taxon>Coleophoma</taxon>
    </lineage>
</organism>
<evidence type="ECO:0000256" key="1">
    <source>
        <dbReference type="SAM" id="MobiDB-lite"/>
    </source>
</evidence>
<comment type="caution">
    <text evidence="2">The sequence shown here is derived from an EMBL/GenBank/DDBJ whole genome shotgun (WGS) entry which is preliminary data.</text>
</comment>
<feature type="compositionally biased region" description="Polar residues" evidence="1">
    <location>
        <begin position="43"/>
        <end position="58"/>
    </location>
</feature>